<dbReference type="Proteomes" id="UP001392437">
    <property type="component" value="Unassembled WGS sequence"/>
</dbReference>
<keyword evidence="2" id="KW-0472">Membrane</keyword>
<keyword evidence="2" id="KW-0812">Transmembrane</keyword>
<comment type="caution">
    <text evidence="3">The sequence shown here is derived from an EMBL/GenBank/DDBJ whole genome shotgun (WGS) entry which is preliminary data.</text>
</comment>
<keyword evidence="4" id="KW-1185">Reference proteome</keyword>
<name>A0AAW0QAM3_9PEZI</name>
<sequence length="268" mass="27389">MAEADYTTGWMILLVLGGGGGSRSARSPHGGCGAGGARPPPARRGPPGRCGGGANRAQPPSRYGPTPNMSSVAMSMEEHVFTYPNGCDEGDKAPDGEDVPRLLEKVLIGLYIFVDSLPEEIPLLPGKVGWLSQPAVTAISWGVGKKLMMVVAAAVVMVVVMMTGSAIIAVAVAVVVVVVATGNVCVCMCSDDGGDAATPAVAAGAVSCLFFLCCHKFSITIIDLAPARNNTTTTRTRTIATVADAATTAIDPELNVSQVAASDVPLHI</sequence>
<evidence type="ECO:0000256" key="1">
    <source>
        <dbReference type="SAM" id="MobiDB-lite"/>
    </source>
</evidence>
<reference evidence="3 4" key="1">
    <citation type="submission" date="2023-01" db="EMBL/GenBank/DDBJ databases">
        <title>Analysis of 21 Apiospora genomes using comparative genomics revels a genus with tremendous synthesis potential of carbohydrate active enzymes and secondary metabolites.</title>
        <authorList>
            <person name="Sorensen T."/>
        </authorList>
    </citation>
    <scope>NUCLEOTIDE SEQUENCE [LARGE SCALE GENOMIC DNA]</scope>
    <source>
        <strain evidence="3 4">CBS 117206</strain>
    </source>
</reference>
<evidence type="ECO:0000313" key="4">
    <source>
        <dbReference type="Proteomes" id="UP001392437"/>
    </source>
</evidence>
<dbReference type="AlphaFoldDB" id="A0AAW0QAM3"/>
<accession>A0AAW0QAM3</accession>
<evidence type="ECO:0000256" key="2">
    <source>
        <dbReference type="SAM" id="Phobius"/>
    </source>
</evidence>
<keyword evidence="2" id="KW-1133">Transmembrane helix</keyword>
<protein>
    <submittedName>
        <fullName evidence="3">Uncharacterized protein</fullName>
    </submittedName>
</protein>
<gene>
    <name evidence="3" type="ORF">PG999_014264</name>
</gene>
<organism evidence="3 4">
    <name type="scientific">Apiospora kogelbergensis</name>
    <dbReference type="NCBI Taxonomy" id="1337665"/>
    <lineage>
        <taxon>Eukaryota</taxon>
        <taxon>Fungi</taxon>
        <taxon>Dikarya</taxon>
        <taxon>Ascomycota</taxon>
        <taxon>Pezizomycotina</taxon>
        <taxon>Sordariomycetes</taxon>
        <taxon>Xylariomycetidae</taxon>
        <taxon>Amphisphaeriales</taxon>
        <taxon>Apiosporaceae</taxon>
        <taxon>Apiospora</taxon>
    </lineage>
</organism>
<feature type="region of interest" description="Disordered" evidence="1">
    <location>
        <begin position="23"/>
        <end position="69"/>
    </location>
</feature>
<proteinExistence type="predicted"/>
<dbReference type="EMBL" id="JAQQWP010000011">
    <property type="protein sequence ID" value="KAK8096242.1"/>
    <property type="molecule type" value="Genomic_DNA"/>
</dbReference>
<evidence type="ECO:0000313" key="3">
    <source>
        <dbReference type="EMBL" id="KAK8096242.1"/>
    </source>
</evidence>
<feature type="transmembrane region" description="Helical" evidence="2">
    <location>
        <begin position="147"/>
        <end position="180"/>
    </location>
</feature>